<keyword evidence="1" id="KW-0677">Repeat</keyword>
<dbReference type="PROSITE" id="PS50088">
    <property type="entry name" value="ANK_REPEAT"/>
    <property type="match status" value="1"/>
</dbReference>
<sequence length="247" mass="26093">MFISTDDPRAVAAVAAVHAGDLPTLRQLLADHPELATVHLGDEGDQGMSRTMLHVATDWPGHYPNGPATVATLVEAGADVDARFTGPHTETPLHWAASSDDVAVLDALLDAGADIEAEGAVIGGGTPLDDACAFGQWKAARRLVERGASTTLWHAAALDLLDRLTAAFDATPPPTAEDTTHAFWSACHGGQRRTAEYLLDHGADINWVGYDDLTPLDAAQRAGTNELVAWLHHRGARSTGTTIKTQC</sequence>
<dbReference type="InterPro" id="IPR036770">
    <property type="entry name" value="Ankyrin_rpt-contain_sf"/>
</dbReference>
<reference evidence="5" key="1">
    <citation type="submission" date="2016-07" db="EMBL/GenBank/DDBJ databases">
        <title>Frankia sp. NRRL B-16219 Genome sequencing.</title>
        <authorList>
            <person name="Ghodhbane-Gtari F."/>
            <person name="Swanson E."/>
            <person name="Gueddou A."/>
            <person name="Louati M."/>
            <person name="Nouioui I."/>
            <person name="Hezbri K."/>
            <person name="Abebe-Akele F."/>
            <person name="Simpson S."/>
            <person name="Morris K."/>
            <person name="Thomas K."/>
            <person name="Gtari M."/>
            <person name="Tisa L.S."/>
        </authorList>
    </citation>
    <scope>NUCLEOTIDE SEQUENCE [LARGE SCALE GENOMIC DNA]</scope>
    <source>
        <strain evidence="5">NRRL B-16219</strain>
    </source>
</reference>
<dbReference type="Gene3D" id="1.25.40.20">
    <property type="entry name" value="Ankyrin repeat-containing domain"/>
    <property type="match status" value="2"/>
</dbReference>
<keyword evidence="2 3" id="KW-0040">ANK repeat</keyword>
<dbReference type="SUPFAM" id="SSF48403">
    <property type="entry name" value="Ankyrin repeat"/>
    <property type="match status" value="1"/>
</dbReference>
<dbReference type="PROSITE" id="PS50297">
    <property type="entry name" value="ANK_REP_REGION"/>
    <property type="match status" value="1"/>
</dbReference>
<evidence type="ECO:0000313" key="4">
    <source>
        <dbReference type="EMBL" id="OHV21185.1"/>
    </source>
</evidence>
<evidence type="ECO:0000313" key="5">
    <source>
        <dbReference type="Proteomes" id="UP000179769"/>
    </source>
</evidence>
<organism evidence="4 5">
    <name type="scientific">Parafrankia soli</name>
    <dbReference type="NCBI Taxonomy" id="2599596"/>
    <lineage>
        <taxon>Bacteria</taxon>
        <taxon>Bacillati</taxon>
        <taxon>Actinomycetota</taxon>
        <taxon>Actinomycetes</taxon>
        <taxon>Frankiales</taxon>
        <taxon>Frankiaceae</taxon>
        <taxon>Parafrankia</taxon>
    </lineage>
</organism>
<accession>A0A1S1PJY8</accession>
<dbReference type="Pfam" id="PF12796">
    <property type="entry name" value="Ank_2"/>
    <property type="match status" value="1"/>
</dbReference>
<dbReference type="OrthoDB" id="2826662at2"/>
<evidence type="ECO:0000256" key="3">
    <source>
        <dbReference type="PROSITE-ProRule" id="PRU00023"/>
    </source>
</evidence>
<keyword evidence="5" id="KW-1185">Reference proteome</keyword>
<dbReference type="AlphaFoldDB" id="A0A1S1PJY8"/>
<dbReference type="EMBL" id="MAXA01000257">
    <property type="protein sequence ID" value="OHV21185.1"/>
    <property type="molecule type" value="Genomic_DNA"/>
</dbReference>
<dbReference type="RefSeq" id="WP_071066530.1">
    <property type="nucleotide sequence ID" value="NZ_MAXA01000257.1"/>
</dbReference>
<protein>
    <submittedName>
        <fullName evidence="4">Uncharacterized protein</fullName>
    </submittedName>
</protein>
<evidence type="ECO:0000256" key="2">
    <source>
        <dbReference type="ARBA" id="ARBA00023043"/>
    </source>
</evidence>
<dbReference type="SMART" id="SM00248">
    <property type="entry name" value="ANK"/>
    <property type="match status" value="4"/>
</dbReference>
<feature type="repeat" description="ANK" evidence="3">
    <location>
        <begin position="88"/>
        <end position="120"/>
    </location>
</feature>
<dbReference type="InterPro" id="IPR002110">
    <property type="entry name" value="Ankyrin_rpt"/>
</dbReference>
<evidence type="ECO:0000256" key="1">
    <source>
        <dbReference type="ARBA" id="ARBA00022737"/>
    </source>
</evidence>
<gene>
    <name evidence="4" type="ORF">BBK14_07850</name>
</gene>
<dbReference type="PANTHER" id="PTHR24126">
    <property type="entry name" value="ANKYRIN REPEAT, PH AND SEC7 DOMAIN CONTAINING PROTEIN SECG-RELATED"/>
    <property type="match status" value="1"/>
</dbReference>
<proteinExistence type="predicted"/>
<name>A0A1S1PJY8_9ACTN</name>
<comment type="caution">
    <text evidence="4">The sequence shown here is derived from an EMBL/GenBank/DDBJ whole genome shotgun (WGS) entry which is preliminary data.</text>
</comment>
<dbReference type="Proteomes" id="UP000179769">
    <property type="component" value="Unassembled WGS sequence"/>
</dbReference>